<accession>A0A023D338</accession>
<dbReference type="PROSITE" id="PS51007">
    <property type="entry name" value="CYTC"/>
    <property type="match status" value="1"/>
</dbReference>
<evidence type="ECO:0000313" key="8">
    <source>
        <dbReference type="Proteomes" id="UP000019760"/>
    </source>
</evidence>
<dbReference type="Proteomes" id="UP000019760">
    <property type="component" value="Unassembled WGS sequence"/>
</dbReference>
<gene>
    <name evidence="7" type="ORF">Amme_031_050</name>
</gene>
<dbReference type="Gene3D" id="1.10.760.10">
    <property type="entry name" value="Cytochrome c-like domain"/>
    <property type="match status" value="1"/>
</dbReference>
<organism evidence="7 8">
    <name type="scientific">Acidomonas methanolica NBRC 104435</name>
    <dbReference type="NCBI Taxonomy" id="1231351"/>
    <lineage>
        <taxon>Bacteria</taxon>
        <taxon>Pseudomonadati</taxon>
        <taxon>Pseudomonadota</taxon>
        <taxon>Alphaproteobacteria</taxon>
        <taxon>Acetobacterales</taxon>
        <taxon>Acetobacteraceae</taxon>
        <taxon>Acidomonas</taxon>
    </lineage>
</organism>
<comment type="caution">
    <text evidence="7">The sequence shown here is derived from an EMBL/GenBank/DDBJ whole genome shotgun (WGS) entry which is preliminary data.</text>
</comment>
<evidence type="ECO:0000256" key="3">
    <source>
        <dbReference type="ARBA" id="ARBA00023004"/>
    </source>
</evidence>
<dbReference type="Pfam" id="PF13442">
    <property type="entry name" value="Cytochrome_CBB3"/>
    <property type="match status" value="1"/>
</dbReference>
<dbReference type="AlphaFoldDB" id="A0A023D338"/>
<keyword evidence="2 4" id="KW-0479">Metal-binding</keyword>
<feature type="signal peptide" evidence="5">
    <location>
        <begin position="1"/>
        <end position="28"/>
    </location>
</feature>
<keyword evidence="1 4" id="KW-0349">Heme</keyword>
<dbReference type="InterPro" id="IPR036909">
    <property type="entry name" value="Cyt_c-like_dom_sf"/>
</dbReference>
<protein>
    <submittedName>
        <fullName evidence="7">Cytochrome c class I</fullName>
    </submittedName>
</protein>
<dbReference type="OrthoDB" id="9779283at2"/>
<keyword evidence="3 4" id="KW-0408">Iron</keyword>
<reference evidence="8" key="1">
    <citation type="journal article" date="2014" name="FEMS Microbiol. Lett.">
        <title>Draft Genomic DNA Sequence of the Facultatively Methylotrophic Bacterium Acidomonas methanolica type strain MB58.</title>
        <authorList>
            <person name="Higashiura N."/>
            <person name="Hadano H."/>
            <person name="Hirakawa H."/>
            <person name="Matsutani M."/>
            <person name="Takabe S."/>
            <person name="Matsushita K."/>
            <person name="Azuma Y."/>
        </authorList>
    </citation>
    <scope>NUCLEOTIDE SEQUENCE [LARGE SCALE GENOMIC DNA]</scope>
    <source>
        <strain evidence="8">MB58</strain>
    </source>
</reference>
<feature type="domain" description="Cytochrome c" evidence="6">
    <location>
        <begin position="277"/>
        <end position="355"/>
    </location>
</feature>
<dbReference type="GO" id="GO:0046872">
    <property type="term" value="F:metal ion binding"/>
    <property type="evidence" value="ECO:0007669"/>
    <property type="project" value="UniProtKB-KW"/>
</dbReference>
<proteinExistence type="predicted"/>
<sequence>MAEKTIRYGLLALTALGGFAASQSNASAAMSFCVDKSSPSHAMDERVAKAVAGSENMTTRLYQFDGSADGDDDGYDASNFKKLAAEKCSLVLGFPVDTSAKEPAIPEGTHASLPYARTGFVLVTPRGSEARALSDLPRGSEVAVTNLTAPNLYFEKHPNVRASVYPTDAEAMNDLVAHKVPAAMIWQASAVNFLAAKGQDRNYCIHALNEPHAQWNVVALYGASGAQAAQAFNAAVTTLRHSGKLASVVAPYAETPKSGFILAADETSSKPALFTEDQAKAGAKEYADNCSQCHGDDLSGMAGPALKGPNFASAKANFHVSDIYAIVSKNMPATNPGSLTTDQYVNIMAFLLQQNGMPAGSTKLTADIATKSQVPLIYSGK</sequence>
<evidence type="ECO:0000313" key="7">
    <source>
        <dbReference type="EMBL" id="GAJ28588.1"/>
    </source>
</evidence>
<evidence type="ECO:0000259" key="6">
    <source>
        <dbReference type="PROSITE" id="PS51007"/>
    </source>
</evidence>
<evidence type="ECO:0000256" key="4">
    <source>
        <dbReference type="PROSITE-ProRule" id="PRU00433"/>
    </source>
</evidence>
<dbReference type="GO" id="GO:0020037">
    <property type="term" value="F:heme binding"/>
    <property type="evidence" value="ECO:0007669"/>
    <property type="project" value="InterPro"/>
</dbReference>
<evidence type="ECO:0000256" key="1">
    <source>
        <dbReference type="ARBA" id="ARBA00022617"/>
    </source>
</evidence>
<evidence type="ECO:0000256" key="5">
    <source>
        <dbReference type="SAM" id="SignalP"/>
    </source>
</evidence>
<dbReference type="InterPro" id="IPR009056">
    <property type="entry name" value="Cyt_c-like_dom"/>
</dbReference>
<dbReference type="EMBL" id="BAND01000031">
    <property type="protein sequence ID" value="GAJ28588.1"/>
    <property type="molecule type" value="Genomic_DNA"/>
</dbReference>
<name>A0A023D338_ACIMT</name>
<keyword evidence="8" id="KW-1185">Reference proteome</keyword>
<dbReference type="GO" id="GO:0009055">
    <property type="term" value="F:electron transfer activity"/>
    <property type="evidence" value="ECO:0007669"/>
    <property type="project" value="InterPro"/>
</dbReference>
<feature type="chain" id="PRO_5030001320" evidence="5">
    <location>
        <begin position="29"/>
        <end position="381"/>
    </location>
</feature>
<dbReference type="SUPFAM" id="SSF46626">
    <property type="entry name" value="Cytochrome c"/>
    <property type="match status" value="1"/>
</dbReference>
<evidence type="ECO:0000256" key="2">
    <source>
        <dbReference type="ARBA" id="ARBA00022723"/>
    </source>
</evidence>
<dbReference type="RefSeq" id="WP_052511775.1">
    <property type="nucleotide sequence ID" value="NZ_BAND01000031.1"/>
</dbReference>
<dbReference type="SUPFAM" id="SSF53850">
    <property type="entry name" value="Periplasmic binding protein-like II"/>
    <property type="match status" value="1"/>
</dbReference>
<dbReference type="Gene3D" id="3.40.190.10">
    <property type="entry name" value="Periplasmic binding protein-like II"/>
    <property type="match status" value="2"/>
</dbReference>
<reference evidence="7 8" key="2">
    <citation type="journal article" date="2014" name="FEMS Microbiol. Lett.">
        <title>Draft genomic DNA sequence of the facultatively methylotrophic bacterium Acidomonas methanolica type strain MB58.</title>
        <authorList>
            <person name="Higashiura N."/>
            <person name="Hadano H."/>
            <person name="Hirakawa H."/>
            <person name="Matsutani M."/>
            <person name="Takabe S."/>
            <person name="Matsushita K."/>
            <person name="Azuma Y."/>
        </authorList>
    </citation>
    <scope>NUCLEOTIDE SEQUENCE [LARGE SCALE GENOMIC DNA]</scope>
    <source>
        <strain evidence="7 8">MB58</strain>
    </source>
</reference>
<keyword evidence="5" id="KW-0732">Signal</keyword>